<keyword evidence="3" id="KW-1185">Reference proteome</keyword>
<feature type="compositionally biased region" description="Polar residues" evidence="1">
    <location>
        <begin position="116"/>
        <end position="132"/>
    </location>
</feature>
<dbReference type="AlphaFoldDB" id="A0A9P5TUV1"/>
<protein>
    <submittedName>
        <fullName evidence="2">Uncharacterized protein</fullName>
    </submittedName>
</protein>
<evidence type="ECO:0000313" key="3">
    <source>
        <dbReference type="Proteomes" id="UP000724874"/>
    </source>
</evidence>
<comment type="caution">
    <text evidence="2">The sequence shown here is derived from an EMBL/GenBank/DDBJ whole genome shotgun (WGS) entry which is preliminary data.</text>
</comment>
<evidence type="ECO:0000256" key="1">
    <source>
        <dbReference type="SAM" id="MobiDB-lite"/>
    </source>
</evidence>
<evidence type="ECO:0000313" key="2">
    <source>
        <dbReference type="EMBL" id="KAF8912147.1"/>
    </source>
</evidence>
<organism evidence="2 3">
    <name type="scientific">Gymnopilus junonius</name>
    <name type="common">Spectacular rustgill mushroom</name>
    <name type="synonym">Gymnopilus spectabilis subsp. junonius</name>
    <dbReference type="NCBI Taxonomy" id="109634"/>
    <lineage>
        <taxon>Eukaryota</taxon>
        <taxon>Fungi</taxon>
        <taxon>Dikarya</taxon>
        <taxon>Basidiomycota</taxon>
        <taxon>Agaricomycotina</taxon>
        <taxon>Agaricomycetes</taxon>
        <taxon>Agaricomycetidae</taxon>
        <taxon>Agaricales</taxon>
        <taxon>Agaricineae</taxon>
        <taxon>Hymenogastraceae</taxon>
        <taxon>Gymnopilus</taxon>
    </lineage>
</organism>
<dbReference type="EMBL" id="JADNYJ010000003">
    <property type="protein sequence ID" value="KAF8912147.1"/>
    <property type="molecule type" value="Genomic_DNA"/>
</dbReference>
<sequence length="150" mass="16733">MTSMASFEPKEFMDRQSNMYLPEDPSRPMSRSLLLPDFQSVPFPRDGNSGEATPRFPPAVFSAARNEYSRPSRVASWHSSKSASISVASRSPTRKHKSITRIMSILEGYPFQHEISSTEGIGSRSESPNWSSTDHDYYARSIPVSVPTGD</sequence>
<dbReference type="OrthoDB" id="3070187at2759"/>
<feature type="region of interest" description="Disordered" evidence="1">
    <location>
        <begin position="1"/>
        <end position="57"/>
    </location>
</feature>
<proteinExistence type="predicted"/>
<gene>
    <name evidence="2" type="ORF">CPB84DRAFT_1761381</name>
</gene>
<name>A0A9P5TUV1_GYMJU</name>
<dbReference type="Proteomes" id="UP000724874">
    <property type="component" value="Unassembled WGS sequence"/>
</dbReference>
<reference evidence="2" key="1">
    <citation type="submission" date="2020-11" db="EMBL/GenBank/DDBJ databases">
        <authorList>
            <consortium name="DOE Joint Genome Institute"/>
            <person name="Ahrendt S."/>
            <person name="Riley R."/>
            <person name="Andreopoulos W."/>
            <person name="LaButti K."/>
            <person name="Pangilinan J."/>
            <person name="Ruiz-duenas F.J."/>
            <person name="Barrasa J.M."/>
            <person name="Sanchez-Garcia M."/>
            <person name="Camarero S."/>
            <person name="Miyauchi S."/>
            <person name="Serrano A."/>
            <person name="Linde D."/>
            <person name="Babiker R."/>
            <person name="Drula E."/>
            <person name="Ayuso-Fernandez I."/>
            <person name="Pacheco R."/>
            <person name="Padilla G."/>
            <person name="Ferreira P."/>
            <person name="Barriuso J."/>
            <person name="Kellner H."/>
            <person name="Castanera R."/>
            <person name="Alfaro M."/>
            <person name="Ramirez L."/>
            <person name="Pisabarro A.G."/>
            <person name="Kuo A."/>
            <person name="Tritt A."/>
            <person name="Lipzen A."/>
            <person name="He G."/>
            <person name="Yan M."/>
            <person name="Ng V."/>
            <person name="Cullen D."/>
            <person name="Martin F."/>
            <person name="Rosso M.-N."/>
            <person name="Henrissat B."/>
            <person name="Hibbett D."/>
            <person name="Martinez A.T."/>
            <person name="Grigoriev I.V."/>
        </authorList>
    </citation>
    <scope>NUCLEOTIDE SEQUENCE</scope>
    <source>
        <strain evidence="2">AH 44721</strain>
    </source>
</reference>
<accession>A0A9P5TUV1</accession>
<feature type="region of interest" description="Disordered" evidence="1">
    <location>
        <begin position="116"/>
        <end position="135"/>
    </location>
</feature>